<gene>
    <name evidence="1" type="ORF">FD35_GL002354</name>
</gene>
<evidence type="ECO:0000313" key="1">
    <source>
        <dbReference type="EMBL" id="KRL55823.1"/>
    </source>
</evidence>
<proteinExistence type="predicted"/>
<dbReference type="Proteomes" id="UP000051999">
    <property type="component" value="Unassembled WGS sequence"/>
</dbReference>
<protein>
    <submittedName>
        <fullName evidence="1">Uncharacterized protein</fullName>
    </submittedName>
</protein>
<sequence length="54" mass="6002">MHVGTSHFELSQDTQILPSKMFVSHDKSFLHCRLLVLVGRLSILLGHSTAALQT</sequence>
<organism evidence="1 2">
    <name type="scientific">Furfurilactobacillus rossiae DSM 15814</name>
    <dbReference type="NCBI Taxonomy" id="1114972"/>
    <lineage>
        <taxon>Bacteria</taxon>
        <taxon>Bacillati</taxon>
        <taxon>Bacillota</taxon>
        <taxon>Bacilli</taxon>
        <taxon>Lactobacillales</taxon>
        <taxon>Lactobacillaceae</taxon>
        <taxon>Furfurilactobacillus</taxon>
    </lineage>
</organism>
<evidence type="ECO:0000313" key="2">
    <source>
        <dbReference type="Proteomes" id="UP000051999"/>
    </source>
</evidence>
<dbReference type="AlphaFoldDB" id="A0A0R1RFZ3"/>
<name>A0A0R1RFZ3_9LACO</name>
<accession>A0A0R1RFZ3</accession>
<dbReference type="EMBL" id="AZFF01000006">
    <property type="protein sequence ID" value="KRL55823.1"/>
    <property type="molecule type" value="Genomic_DNA"/>
</dbReference>
<comment type="caution">
    <text evidence="1">The sequence shown here is derived from an EMBL/GenBank/DDBJ whole genome shotgun (WGS) entry which is preliminary data.</text>
</comment>
<reference evidence="1 2" key="1">
    <citation type="journal article" date="2015" name="Genome Announc.">
        <title>Expanding the biotechnology potential of lactobacilli through comparative genomics of 213 strains and associated genera.</title>
        <authorList>
            <person name="Sun Z."/>
            <person name="Harris H.M."/>
            <person name="McCann A."/>
            <person name="Guo C."/>
            <person name="Argimon S."/>
            <person name="Zhang W."/>
            <person name="Yang X."/>
            <person name="Jeffery I.B."/>
            <person name="Cooney J.C."/>
            <person name="Kagawa T.F."/>
            <person name="Liu W."/>
            <person name="Song Y."/>
            <person name="Salvetti E."/>
            <person name="Wrobel A."/>
            <person name="Rasinkangas P."/>
            <person name="Parkhill J."/>
            <person name="Rea M.C."/>
            <person name="O'Sullivan O."/>
            <person name="Ritari J."/>
            <person name="Douillard F.P."/>
            <person name="Paul Ross R."/>
            <person name="Yang R."/>
            <person name="Briner A.E."/>
            <person name="Felis G.E."/>
            <person name="de Vos W.M."/>
            <person name="Barrangou R."/>
            <person name="Klaenhammer T.R."/>
            <person name="Caufield P.W."/>
            <person name="Cui Y."/>
            <person name="Zhang H."/>
            <person name="O'Toole P.W."/>
        </authorList>
    </citation>
    <scope>NUCLEOTIDE SEQUENCE [LARGE SCALE GENOMIC DNA]</scope>
    <source>
        <strain evidence="1 2">DSM 15814</strain>
    </source>
</reference>
<keyword evidence="2" id="KW-1185">Reference proteome</keyword>